<evidence type="ECO:0000256" key="4">
    <source>
        <dbReference type="ARBA" id="ARBA00023157"/>
    </source>
</evidence>
<gene>
    <name evidence="8" type="ORF">pdam_00007877</name>
</gene>
<evidence type="ECO:0000259" key="7">
    <source>
        <dbReference type="PROSITE" id="PS01225"/>
    </source>
</evidence>
<evidence type="ECO:0000256" key="1">
    <source>
        <dbReference type="ARBA" id="ARBA00004613"/>
    </source>
</evidence>
<dbReference type="GO" id="GO:0009887">
    <property type="term" value="P:animal organ morphogenesis"/>
    <property type="evidence" value="ECO:0007669"/>
    <property type="project" value="TreeGrafter"/>
</dbReference>
<dbReference type="InterPro" id="IPR029034">
    <property type="entry name" value="Cystine-knot_cytokine"/>
</dbReference>
<keyword evidence="2" id="KW-0964">Secreted</keyword>
<feature type="compositionally biased region" description="Basic and acidic residues" evidence="6">
    <location>
        <begin position="155"/>
        <end position="169"/>
    </location>
</feature>
<evidence type="ECO:0000313" key="9">
    <source>
        <dbReference type="Proteomes" id="UP000275408"/>
    </source>
</evidence>
<dbReference type="InterPro" id="IPR004133">
    <property type="entry name" value="DAN_dom"/>
</dbReference>
<dbReference type="PANTHER" id="PTHR15283">
    <property type="entry name" value="GREMLIN 1"/>
    <property type="match status" value="1"/>
</dbReference>
<dbReference type="GO" id="GO:0048018">
    <property type="term" value="F:receptor ligand activity"/>
    <property type="evidence" value="ECO:0007669"/>
    <property type="project" value="TreeGrafter"/>
</dbReference>
<dbReference type="GO" id="GO:0005615">
    <property type="term" value="C:extracellular space"/>
    <property type="evidence" value="ECO:0007669"/>
    <property type="project" value="TreeGrafter"/>
</dbReference>
<dbReference type="PANTHER" id="PTHR15283:SF4">
    <property type="entry name" value="BURSICON"/>
    <property type="match status" value="1"/>
</dbReference>
<evidence type="ECO:0000256" key="5">
    <source>
        <dbReference type="PROSITE-ProRule" id="PRU00039"/>
    </source>
</evidence>
<dbReference type="InterPro" id="IPR006207">
    <property type="entry name" value="Cys_knot_C"/>
</dbReference>
<evidence type="ECO:0000313" key="8">
    <source>
        <dbReference type="EMBL" id="RMX37627.1"/>
    </source>
</evidence>
<comment type="subcellular location">
    <subcellularLocation>
        <location evidence="1">Secreted</location>
    </subcellularLocation>
</comment>
<keyword evidence="4" id="KW-1015">Disulfide bond</keyword>
<proteinExistence type="predicted"/>
<accession>A0A3M6T8A2</accession>
<feature type="compositionally biased region" description="Polar residues" evidence="6">
    <location>
        <begin position="145"/>
        <end position="154"/>
    </location>
</feature>
<keyword evidence="3" id="KW-0732">Signal</keyword>
<dbReference type="STRING" id="46731.A0A3M6T8A2"/>
<organism evidence="8 9">
    <name type="scientific">Pocillopora damicornis</name>
    <name type="common">Cauliflower coral</name>
    <name type="synonym">Millepora damicornis</name>
    <dbReference type="NCBI Taxonomy" id="46731"/>
    <lineage>
        <taxon>Eukaryota</taxon>
        <taxon>Metazoa</taxon>
        <taxon>Cnidaria</taxon>
        <taxon>Anthozoa</taxon>
        <taxon>Hexacorallia</taxon>
        <taxon>Scleractinia</taxon>
        <taxon>Astrocoeniina</taxon>
        <taxon>Pocilloporidae</taxon>
        <taxon>Pocillopora</taxon>
    </lineage>
</organism>
<evidence type="ECO:0000256" key="3">
    <source>
        <dbReference type="ARBA" id="ARBA00022729"/>
    </source>
</evidence>
<dbReference type="OrthoDB" id="10061784at2759"/>
<comment type="caution">
    <text evidence="8">The sequence shown here is derived from an EMBL/GenBank/DDBJ whole genome shotgun (WGS) entry which is preliminary data.</text>
</comment>
<dbReference type="PROSITE" id="PS01225">
    <property type="entry name" value="CTCK_2"/>
    <property type="match status" value="1"/>
</dbReference>
<dbReference type="Proteomes" id="UP000275408">
    <property type="component" value="Unassembled WGS sequence"/>
</dbReference>
<evidence type="ECO:0000256" key="6">
    <source>
        <dbReference type="SAM" id="MobiDB-lite"/>
    </source>
</evidence>
<reference evidence="8 9" key="1">
    <citation type="journal article" date="2018" name="Sci. Rep.">
        <title>Comparative analysis of the Pocillopora damicornis genome highlights role of immune system in coral evolution.</title>
        <authorList>
            <person name="Cunning R."/>
            <person name="Bay R.A."/>
            <person name="Gillette P."/>
            <person name="Baker A.C."/>
            <person name="Traylor-Knowles N."/>
        </authorList>
    </citation>
    <scope>NUCLEOTIDE SEQUENCE [LARGE SCALE GENOMIC DNA]</scope>
    <source>
        <strain evidence="8">RSMAS</strain>
        <tissue evidence="8">Whole animal</tissue>
    </source>
</reference>
<feature type="region of interest" description="Disordered" evidence="6">
    <location>
        <begin position="117"/>
        <end position="210"/>
    </location>
</feature>
<dbReference type="AlphaFoldDB" id="A0A3M6T8A2"/>
<name>A0A3M6T8A2_POCDA</name>
<dbReference type="SMART" id="SM00041">
    <property type="entry name" value="CT"/>
    <property type="match status" value="1"/>
</dbReference>
<protein>
    <recommendedName>
        <fullName evidence="7">CTCK domain-containing protein</fullName>
    </recommendedName>
</protein>
<comment type="caution">
    <text evidence="5">Lacks conserved residue(s) required for the propagation of feature annotation.</text>
</comment>
<feature type="compositionally biased region" description="Polar residues" evidence="6">
    <location>
        <begin position="122"/>
        <end position="138"/>
    </location>
</feature>
<feature type="compositionally biased region" description="Polar residues" evidence="6">
    <location>
        <begin position="171"/>
        <end position="188"/>
    </location>
</feature>
<dbReference type="Pfam" id="PF03045">
    <property type="entry name" value="DAN"/>
    <property type="match status" value="1"/>
</dbReference>
<feature type="domain" description="CTCK" evidence="7">
    <location>
        <begin position="230"/>
        <end position="311"/>
    </location>
</feature>
<dbReference type="Gene3D" id="2.10.90.10">
    <property type="entry name" value="Cystine-knot cytokines"/>
    <property type="match status" value="1"/>
</dbReference>
<evidence type="ECO:0000256" key="2">
    <source>
        <dbReference type="ARBA" id="ARBA00022525"/>
    </source>
</evidence>
<dbReference type="GO" id="GO:0038098">
    <property type="term" value="P:sequestering of BMP from receptor via BMP binding"/>
    <property type="evidence" value="ECO:0007669"/>
    <property type="project" value="TreeGrafter"/>
</dbReference>
<dbReference type="EMBL" id="RCHS01004094">
    <property type="protein sequence ID" value="RMX37627.1"/>
    <property type="molecule type" value="Genomic_DNA"/>
</dbReference>
<dbReference type="OMA" id="NIEHENC"/>
<dbReference type="GO" id="GO:0036122">
    <property type="term" value="F:BMP binding"/>
    <property type="evidence" value="ECO:0007669"/>
    <property type="project" value="TreeGrafter"/>
</dbReference>
<keyword evidence="9" id="KW-1185">Reference proteome</keyword>
<sequence>MVVKRLVNFNYFCLVTLLILTDLSLLFSSPVPFMELLNGKTSALPREDKGELPSRDPISLLGNQVLPQRKVDETPTLDTTKSLSAVQNNLFNLKSTKLQRNTNLSTARRRQQLELMQLRVSRPSSPSDLNLKSATKQQARGGLPLQSSSSSTQKEPWERLPIRPKKATEGKNGNNPEISVQFSGSGATEDSVGKRPATRRPVISNSNKMPISSGVPQVKLGKLNIKSTWCVIHPFIDRVHHRGCQSAEINNSMCYGQCYSFFVPKKFVSCSCCAPSSQETIKVRLECPGQNPSFVIKKVKIVKECACKDCGLLKQ</sequence>